<dbReference type="PANTHER" id="PTHR46558">
    <property type="entry name" value="TRACRIPTIONAL REGULATORY PROTEIN-RELATED-RELATED"/>
    <property type="match status" value="1"/>
</dbReference>
<dbReference type="Proteomes" id="UP000261032">
    <property type="component" value="Unassembled WGS sequence"/>
</dbReference>
<feature type="domain" description="HTH cro/C1-type" evidence="3">
    <location>
        <begin position="7"/>
        <end position="61"/>
    </location>
</feature>
<evidence type="ECO:0000313" key="4">
    <source>
        <dbReference type="EMBL" id="RGD80908.1"/>
    </source>
</evidence>
<keyword evidence="1" id="KW-0238">DNA-binding</keyword>
<keyword evidence="2" id="KW-1133">Transmembrane helix</keyword>
<dbReference type="GO" id="GO:0003677">
    <property type="term" value="F:DNA binding"/>
    <property type="evidence" value="ECO:0007669"/>
    <property type="project" value="UniProtKB-KW"/>
</dbReference>
<dbReference type="Pfam" id="PF01381">
    <property type="entry name" value="HTH_3"/>
    <property type="match status" value="1"/>
</dbReference>
<evidence type="ECO:0000256" key="2">
    <source>
        <dbReference type="SAM" id="Phobius"/>
    </source>
</evidence>
<dbReference type="EMBL" id="QUSL01000029">
    <property type="protein sequence ID" value="RGD80908.1"/>
    <property type="molecule type" value="Genomic_DNA"/>
</dbReference>
<dbReference type="InterPro" id="IPR010982">
    <property type="entry name" value="Lambda_DNA-bd_dom_sf"/>
</dbReference>
<dbReference type="PANTHER" id="PTHR46558:SF11">
    <property type="entry name" value="HTH-TYPE TRANSCRIPTIONAL REGULATOR XRE"/>
    <property type="match status" value="1"/>
</dbReference>
<dbReference type="CDD" id="cd00093">
    <property type="entry name" value="HTH_XRE"/>
    <property type="match status" value="1"/>
</dbReference>
<dbReference type="PROSITE" id="PS50943">
    <property type="entry name" value="HTH_CROC1"/>
    <property type="match status" value="1"/>
</dbReference>
<protein>
    <submittedName>
        <fullName evidence="4">XRE family transcriptional regulator</fullName>
    </submittedName>
</protein>
<dbReference type="RefSeq" id="WP_117582319.1">
    <property type="nucleotide sequence ID" value="NZ_QUSL01000029.1"/>
</dbReference>
<gene>
    <name evidence="4" type="ORF">DXB93_14955</name>
</gene>
<evidence type="ECO:0000256" key="1">
    <source>
        <dbReference type="ARBA" id="ARBA00023125"/>
    </source>
</evidence>
<keyword evidence="2" id="KW-0472">Membrane</keyword>
<dbReference type="SMART" id="SM00530">
    <property type="entry name" value="HTH_XRE"/>
    <property type="match status" value="1"/>
</dbReference>
<proteinExistence type="predicted"/>
<evidence type="ECO:0000259" key="3">
    <source>
        <dbReference type="PROSITE" id="PS50943"/>
    </source>
</evidence>
<dbReference type="SUPFAM" id="SSF47413">
    <property type="entry name" value="lambda repressor-like DNA-binding domains"/>
    <property type="match status" value="1"/>
</dbReference>
<name>A0A3E3E9W3_9FIRM</name>
<keyword evidence="2" id="KW-0812">Transmembrane</keyword>
<evidence type="ECO:0000313" key="5">
    <source>
        <dbReference type="Proteomes" id="UP000261032"/>
    </source>
</evidence>
<organism evidence="4 5">
    <name type="scientific">Thomasclavelia ramosa</name>
    <dbReference type="NCBI Taxonomy" id="1547"/>
    <lineage>
        <taxon>Bacteria</taxon>
        <taxon>Bacillati</taxon>
        <taxon>Bacillota</taxon>
        <taxon>Erysipelotrichia</taxon>
        <taxon>Erysipelotrichales</taxon>
        <taxon>Coprobacillaceae</taxon>
        <taxon>Thomasclavelia</taxon>
    </lineage>
</organism>
<dbReference type="InterPro" id="IPR001387">
    <property type="entry name" value="Cro/C1-type_HTH"/>
</dbReference>
<comment type="caution">
    <text evidence="4">The sequence shown here is derived from an EMBL/GenBank/DDBJ whole genome shotgun (WGS) entry which is preliminary data.</text>
</comment>
<feature type="transmembrane region" description="Helical" evidence="2">
    <location>
        <begin position="99"/>
        <end position="117"/>
    </location>
</feature>
<dbReference type="Gene3D" id="1.10.260.40">
    <property type="entry name" value="lambda repressor-like DNA-binding domains"/>
    <property type="match status" value="1"/>
</dbReference>
<reference evidence="4 5" key="1">
    <citation type="submission" date="2018-08" db="EMBL/GenBank/DDBJ databases">
        <title>A genome reference for cultivated species of the human gut microbiota.</title>
        <authorList>
            <person name="Zou Y."/>
            <person name="Xue W."/>
            <person name="Luo G."/>
        </authorList>
    </citation>
    <scope>NUCLEOTIDE SEQUENCE [LARGE SCALE GENOMIC DNA]</scope>
    <source>
        <strain evidence="4 5">OM06-4</strain>
    </source>
</reference>
<sequence length="367" mass="42334">MSIGKKLLSLRQEKGISQEALGRELNVSRQTVSKWESDLSLPDMKMMITISQFYEISITQLLDLDDETEADSINKIYEQTSLVLENLQKENKKKIIRDWIIIIICTLCLCVALAILVKKGTNEVVFYPNNSTTPITDNNIIDYSNTTFKVISYDFDKMTMSINYKCVLNNYTDITQVNICIVDVFNNQSIYPMTKENAYTFVLTETIPLVNYANFEILVKNGDKGEKINAYSEIEHHLDNLLSHLIYIYIPGDKNYKLIRNNMIYKLDYSYLENEKIDYSGTLSNKVEIIINKIKNNNYEKIGQTNTTLDKQKKIKLSKDLSNGSEINVIVNIITAEQSYELVNINRYVQTGGISYSEYPIYRYGDI</sequence>
<accession>A0A3E3E9W3</accession>
<dbReference type="AlphaFoldDB" id="A0A3E3E9W3"/>